<evidence type="ECO:0000256" key="1">
    <source>
        <dbReference type="SAM" id="MobiDB-lite"/>
    </source>
</evidence>
<feature type="compositionally biased region" description="Basic and acidic residues" evidence="1">
    <location>
        <begin position="1"/>
        <end position="20"/>
    </location>
</feature>
<feature type="region of interest" description="Disordered" evidence="1">
    <location>
        <begin position="1"/>
        <end position="36"/>
    </location>
</feature>
<organism evidence="2 3">
    <name type="scientific">Gluconobacter japonicus</name>
    <dbReference type="NCBI Taxonomy" id="376620"/>
    <lineage>
        <taxon>Bacteria</taxon>
        <taxon>Pseudomonadati</taxon>
        <taxon>Pseudomonadota</taxon>
        <taxon>Alphaproteobacteria</taxon>
        <taxon>Acetobacterales</taxon>
        <taxon>Acetobacteraceae</taxon>
        <taxon>Gluconobacter</taxon>
    </lineage>
</organism>
<keyword evidence="3" id="KW-1185">Reference proteome</keyword>
<dbReference type="EMBL" id="BSNT01000017">
    <property type="protein sequence ID" value="GLQ58854.1"/>
    <property type="molecule type" value="Genomic_DNA"/>
</dbReference>
<accession>A0ABQ5WFK6</accession>
<name>A0ABQ5WFK6_GLUJA</name>
<evidence type="ECO:0000313" key="3">
    <source>
        <dbReference type="Proteomes" id="UP001156613"/>
    </source>
</evidence>
<dbReference type="Proteomes" id="UP001156613">
    <property type="component" value="Unassembled WGS sequence"/>
</dbReference>
<evidence type="ECO:0000313" key="2">
    <source>
        <dbReference type="EMBL" id="GLQ58854.1"/>
    </source>
</evidence>
<sequence length="55" mass="5866">MQGKHAENLVGSRERPDSSRAEAGFVSVSPGEDNSLSECLTETLSVRTITNTMGL</sequence>
<gene>
    <name evidence="2" type="ORF">GCM10010937_06570</name>
</gene>
<comment type="caution">
    <text evidence="2">The sequence shown here is derived from an EMBL/GenBank/DDBJ whole genome shotgun (WGS) entry which is preliminary data.</text>
</comment>
<proteinExistence type="predicted"/>
<protein>
    <submittedName>
        <fullName evidence="2">Uncharacterized protein</fullName>
    </submittedName>
</protein>
<reference evidence="3" key="1">
    <citation type="journal article" date="2019" name="Int. J. Syst. Evol. Microbiol.">
        <title>The Global Catalogue of Microorganisms (GCM) 10K type strain sequencing project: providing services to taxonomists for standard genome sequencing and annotation.</title>
        <authorList>
            <consortium name="The Broad Institute Genomics Platform"/>
            <consortium name="The Broad Institute Genome Sequencing Center for Infectious Disease"/>
            <person name="Wu L."/>
            <person name="Ma J."/>
        </authorList>
    </citation>
    <scope>NUCLEOTIDE SEQUENCE [LARGE SCALE GENOMIC DNA]</scope>
    <source>
        <strain evidence="3">NBRC 3271</strain>
    </source>
</reference>